<feature type="region of interest" description="Disordered" evidence="1">
    <location>
        <begin position="101"/>
        <end position="128"/>
    </location>
</feature>
<protein>
    <submittedName>
        <fullName evidence="2">Uncharacterized protein</fullName>
    </submittedName>
</protein>
<evidence type="ECO:0000313" key="2">
    <source>
        <dbReference type="EMBL" id="GAL83443.1"/>
    </source>
</evidence>
<feature type="compositionally biased region" description="Basic and acidic residues" evidence="1">
    <location>
        <begin position="101"/>
        <end position="113"/>
    </location>
</feature>
<name>A0A098LB84_9BACT</name>
<dbReference type="Proteomes" id="UP000030185">
    <property type="component" value="Unassembled WGS sequence"/>
</dbReference>
<accession>A0A098LB84</accession>
<gene>
    <name evidence="2" type="ORF">MYP_670</name>
</gene>
<proteinExistence type="predicted"/>
<sequence length="154" mass="17756">MSKAIDKITKGTHVKRFLEDRFKTKIEVRSEQTVGKGTMVIVKPGFSGGFEDSFLTIVKNVCPEFEKTIKKESIRLNLPAWRYALQAVFDNNIATIFTGMKEDKKSEDKKTPEIEPVPAPPEKKENKDTIELSRRVQNQMVSVLEMEMDMKWMK</sequence>
<evidence type="ECO:0000313" key="3">
    <source>
        <dbReference type="Proteomes" id="UP000030185"/>
    </source>
</evidence>
<dbReference type="AlphaFoldDB" id="A0A098LB84"/>
<dbReference type="EMBL" id="BBLT01000001">
    <property type="protein sequence ID" value="GAL83443.1"/>
    <property type="molecule type" value="Genomic_DNA"/>
</dbReference>
<dbReference type="STRING" id="153721.MYP_670"/>
<organism evidence="2 3">
    <name type="scientific">Sporocytophaga myxococcoides</name>
    <dbReference type="NCBI Taxonomy" id="153721"/>
    <lineage>
        <taxon>Bacteria</taxon>
        <taxon>Pseudomonadati</taxon>
        <taxon>Bacteroidota</taxon>
        <taxon>Cytophagia</taxon>
        <taxon>Cytophagales</taxon>
        <taxon>Cytophagaceae</taxon>
        <taxon>Sporocytophaga</taxon>
    </lineage>
</organism>
<evidence type="ECO:0000256" key="1">
    <source>
        <dbReference type="SAM" id="MobiDB-lite"/>
    </source>
</evidence>
<keyword evidence="3" id="KW-1185">Reference proteome</keyword>
<dbReference type="RefSeq" id="WP_045458325.1">
    <property type="nucleotide sequence ID" value="NZ_BBLT01000001.1"/>
</dbReference>
<comment type="caution">
    <text evidence="2">The sequence shown here is derived from an EMBL/GenBank/DDBJ whole genome shotgun (WGS) entry which is preliminary data.</text>
</comment>
<reference evidence="2 3" key="1">
    <citation type="submission" date="2014-09" db="EMBL/GenBank/DDBJ databases">
        <title>Sporocytophaga myxococcoides PG-01 genome sequencing.</title>
        <authorList>
            <person name="Liu L."/>
            <person name="Gao P.J."/>
            <person name="Chen G.J."/>
            <person name="Wang L.S."/>
        </authorList>
    </citation>
    <scope>NUCLEOTIDE SEQUENCE [LARGE SCALE GENOMIC DNA]</scope>
    <source>
        <strain evidence="2 3">PG-01</strain>
    </source>
</reference>